<proteinExistence type="predicted"/>
<evidence type="ECO:0000313" key="1">
    <source>
        <dbReference type="EMBL" id="CAB4281600.1"/>
    </source>
</evidence>
<dbReference type="Proteomes" id="UP000507222">
    <property type="component" value="Unassembled WGS sequence"/>
</dbReference>
<organism evidence="1 3">
    <name type="scientific">Prunus armeniaca</name>
    <name type="common">Apricot</name>
    <name type="synonym">Armeniaca vulgaris</name>
    <dbReference type="NCBI Taxonomy" id="36596"/>
    <lineage>
        <taxon>Eukaryota</taxon>
        <taxon>Viridiplantae</taxon>
        <taxon>Streptophyta</taxon>
        <taxon>Embryophyta</taxon>
        <taxon>Tracheophyta</taxon>
        <taxon>Spermatophyta</taxon>
        <taxon>Magnoliopsida</taxon>
        <taxon>eudicotyledons</taxon>
        <taxon>Gunneridae</taxon>
        <taxon>Pentapetalae</taxon>
        <taxon>rosids</taxon>
        <taxon>fabids</taxon>
        <taxon>Rosales</taxon>
        <taxon>Rosaceae</taxon>
        <taxon>Amygdaloideae</taxon>
        <taxon>Amygdaleae</taxon>
        <taxon>Prunus</taxon>
    </lineage>
</organism>
<dbReference type="EMBL" id="CAEKDK010000005">
    <property type="protein sequence ID" value="CAB4281600.1"/>
    <property type="molecule type" value="Genomic_DNA"/>
</dbReference>
<sequence length="109" mass="12070">MAEKKLTCLRRCGSGVVIQGYGEKSGRKDRIVENKASHSHPHKQQCHPHNIHLLLRHQSTPTPNPAAGYYCFHILINTTSCIIDNSIGLAVAVNFRVMEDSSSSFAADR</sequence>
<dbReference type="AlphaFoldDB" id="A0A6J5UY80"/>
<accession>A0A6J5UY80</accession>
<reference evidence="4" key="1">
    <citation type="journal article" date="2020" name="Genome Biol.">
        <title>Gamete binning: chromosome-level and haplotype-resolved genome assembly enabled by high-throughput single-cell sequencing of gamete genomes.</title>
        <authorList>
            <person name="Campoy J.A."/>
            <person name="Sun H."/>
            <person name="Goel M."/>
            <person name="Jiao W.-B."/>
            <person name="Folz-Donahue K."/>
            <person name="Wang N."/>
            <person name="Rubio M."/>
            <person name="Liu C."/>
            <person name="Kukat C."/>
            <person name="Ruiz D."/>
            <person name="Huettel B."/>
            <person name="Schneeberger K."/>
        </authorList>
    </citation>
    <scope>NUCLEOTIDE SEQUENCE [LARGE SCALE GENOMIC DNA]</scope>
    <source>
        <strain evidence="4">cv. Rojo Pasion</strain>
    </source>
</reference>
<evidence type="ECO:0000313" key="4">
    <source>
        <dbReference type="Proteomes" id="UP000507245"/>
    </source>
</evidence>
<gene>
    <name evidence="1" type="ORF">CURHAP_LOCUS34705</name>
    <name evidence="2" type="ORF">ORAREDHAP_LOCUS34149</name>
</gene>
<reference evidence="1 3" key="2">
    <citation type="submission" date="2020-05" db="EMBL/GenBank/DDBJ databases">
        <authorList>
            <person name="Campoy J."/>
            <person name="Schneeberger K."/>
            <person name="Spophaly S."/>
        </authorList>
    </citation>
    <scope>NUCLEOTIDE SEQUENCE [LARGE SCALE GENOMIC DNA]</scope>
    <source>
        <strain evidence="1">PruArmRojPasFocal</strain>
    </source>
</reference>
<protein>
    <submittedName>
        <fullName evidence="1">Uncharacterized protein</fullName>
    </submittedName>
</protein>
<name>A0A6J5UY80_PRUAR</name>
<keyword evidence="4" id="KW-1185">Reference proteome</keyword>
<dbReference type="EMBL" id="CAEKKB010000005">
    <property type="protein sequence ID" value="CAB4311891.1"/>
    <property type="molecule type" value="Genomic_DNA"/>
</dbReference>
<dbReference type="Proteomes" id="UP000507245">
    <property type="component" value="Unassembled WGS sequence"/>
</dbReference>
<evidence type="ECO:0000313" key="3">
    <source>
        <dbReference type="Proteomes" id="UP000507222"/>
    </source>
</evidence>
<evidence type="ECO:0000313" key="2">
    <source>
        <dbReference type="EMBL" id="CAB4311891.1"/>
    </source>
</evidence>